<proteinExistence type="predicted"/>
<name>A0A2M3ZWM9_9DIPT</name>
<dbReference type="AlphaFoldDB" id="A0A2M3ZWM9"/>
<reference evidence="1" key="1">
    <citation type="submission" date="2018-01" db="EMBL/GenBank/DDBJ databases">
        <title>An insight into the sialome of Amazonian anophelines.</title>
        <authorList>
            <person name="Ribeiro J.M."/>
            <person name="Scarpassa V."/>
            <person name="Calvo E."/>
        </authorList>
    </citation>
    <scope>NUCLEOTIDE SEQUENCE</scope>
    <source>
        <tissue evidence="1">Salivary glands</tissue>
    </source>
</reference>
<sequence length="78" mass="8332">MAVRMRSTFVVTLSTSVFPCTQVIAITCRLYRSSAFSNISSAQASSVPASRSTITLRGPILSCHVLRTGAPTHDIVTC</sequence>
<dbReference type="EMBL" id="GGFM01012141">
    <property type="protein sequence ID" value="MBW32892.1"/>
    <property type="molecule type" value="Transcribed_RNA"/>
</dbReference>
<protein>
    <submittedName>
        <fullName evidence="1">Putative secreted peptide</fullName>
    </submittedName>
</protein>
<accession>A0A2M3ZWM9</accession>
<evidence type="ECO:0000313" key="1">
    <source>
        <dbReference type="EMBL" id="MBW32892.1"/>
    </source>
</evidence>
<organism evidence="1">
    <name type="scientific">Anopheles braziliensis</name>
    <dbReference type="NCBI Taxonomy" id="58242"/>
    <lineage>
        <taxon>Eukaryota</taxon>
        <taxon>Metazoa</taxon>
        <taxon>Ecdysozoa</taxon>
        <taxon>Arthropoda</taxon>
        <taxon>Hexapoda</taxon>
        <taxon>Insecta</taxon>
        <taxon>Pterygota</taxon>
        <taxon>Neoptera</taxon>
        <taxon>Endopterygota</taxon>
        <taxon>Diptera</taxon>
        <taxon>Nematocera</taxon>
        <taxon>Culicoidea</taxon>
        <taxon>Culicidae</taxon>
        <taxon>Anophelinae</taxon>
        <taxon>Anopheles</taxon>
    </lineage>
</organism>